<evidence type="ECO:0000313" key="4">
    <source>
        <dbReference type="Proteomes" id="UP000313231"/>
    </source>
</evidence>
<protein>
    <submittedName>
        <fullName evidence="3">Phytase</fullName>
    </submittedName>
</protein>
<dbReference type="SUPFAM" id="SSF50956">
    <property type="entry name" value="Thermostable phytase (3-phytase)"/>
    <property type="match status" value="1"/>
</dbReference>
<keyword evidence="4" id="KW-1185">Reference proteome</keyword>
<reference evidence="3 4" key="1">
    <citation type="journal article" date="2016" name="Int. J. Syst. Evol. Microbiol.">
        <title>Nocardioides albidus sp. nov., an actinobacterium isolated from garden soil.</title>
        <authorList>
            <person name="Singh H."/>
            <person name="Du J."/>
            <person name="Trinh H."/>
            <person name="Won K."/>
            <person name="Yang J.E."/>
            <person name="Yin C."/>
            <person name="Kook M."/>
            <person name="Yi T.H."/>
        </authorList>
    </citation>
    <scope>NUCLEOTIDE SEQUENCE [LARGE SCALE GENOMIC DNA]</scope>
    <source>
        <strain evidence="3 4">CCTCC AB 2015297</strain>
    </source>
</reference>
<accession>A0A5C4W7E4</accession>
<dbReference type="InterPro" id="IPR003431">
    <property type="entry name" value="B-propeller_Phytase"/>
</dbReference>
<sequence>MDRGADPTGPGRGPSGSGTAGEDRLPAAVRVSDILQVGDAHVSSVADAGPMTWRRACLLALVLIVVCLPPSARAAIPEPVPSADETAPVATGGDSADDPAIWVHPTDPARSLVIANNKRGALESYDLDGNRVQRITDPEVTFWGNVDVRQGVTIGGVVQDVVAVYHRGLQLYRVDPATMLMTRINEGTAIASAGEGLCLYDSPSGRVYAVLIAISGQLRQFEIRDVDGDGLLDGTLVRQFAVGSEAEGCVADDDTGALYVSEENVALWEYDAEPTGGATRTAVDTIGAGDLVNDLEGVTLVDLPDGGGYVIVSVQNAADPNNSYFVAYDRLTHAQVRTFRVGVGTESDDCDRTDGITALYGDLGPSYPSGLFVCQDNNNDAPGSVGNQNLKYVPLQDVVDLGDEPPPPVGISHVATSVVNANALAWSRTVPATVQPGDGMLLSFSRSASTDALTGPGSGWTQVAHLADGSLETTHWQRVATVADAGSPVRLSYPSGYRKGVLSLSVYRGTRASVPFASAAGAVEPGTTAAHRTPTVTVPAGGAWRVSYWADRNSLAAGWTPPPGEQVRALSAGSGGGRIGVLVTDPGEPVPAGTTGGLVATSASASDKATSWTILLLP</sequence>
<dbReference type="Gene3D" id="2.120.10.30">
    <property type="entry name" value="TolB, C-terminal domain"/>
    <property type="match status" value="1"/>
</dbReference>
<evidence type="ECO:0000259" key="2">
    <source>
        <dbReference type="PROSITE" id="PS51662"/>
    </source>
</evidence>
<proteinExistence type="predicted"/>
<evidence type="ECO:0000256" key="1">
    <source>
        <dbReference type="SAM" id="MobiDB-lite"/>
    </source>
</evidence>
<gene>
    <name evidence="3" type="ORF">FHP29_06235</name>
</gene>
<dbReference type="AlphaFoldDB" id="A0A5C4W7E4"/>
<name>A0A5C4W7E4_9ACTN</name>
<organism evidence="3 4">
    <name type="scientific">Nocardioides albidus</name>
    <dbReference type="NCBI Taxonomy" id="1517589"/>
    <lineage>
        <taxon>Bacteria</taxon>
        <taxon>Bacillati</taxon>
        <taxon>Actinomycetota</taxon>
        <taxon>Actinomycetes</taxon>
        <taxon>Propionibacteriales</taxon>
        <taxon>Nocardioidaceae</taxon>
        <taxon>Nocardioides</taxon>
    </lineage>
</organism>
<comment type="caution">
    <text evidence="3">The sequence shown here is derived from an EMBL/GenBank/DDBJ whole genome shotgun (WGS) entry which is preliminary data.</text>
</comment>
<dbReference type="InterPro" id="IPR011042">
    <property type="entry name" value="6-blade_b-propeller_TolB-like"/>
</dbReference>
<evidence type="ECO:0000313" key="3">
    <source>
        <dbReference type="EMBL" id="TNM43289.1"/>
    </source>
</evidence>
<dbReference type="GO" id="GO:0016158">
    <property type="term" value="F:inositol hexakisphosphate 3-phosphatase activity"/>
    <property type="evidence" value="ECO:0007669"/>
    <property type="project" value="InterPro"/>
</dbReference>
<feature type="region of interest" description="Disordered" evidence="1">
    <location>
        <begin position="1"/>
        <end position="23"/>
    </location>
</feature>
<feature type="domain" description="BPP" evidence="2">
    <location>
        <begin position="70"/>
        <end position="402"/>
    </location>
</feature>
<dbReference type="Proteomes" id="UP000313231">
    <property type="component" value="Unassembled WGS sequence"/>
</dbReference>
<dbReference type="Pfam" id="PF02333">
    <property type="entry name" value="Phytase"/>
    <property type="match status" value="1"/>
</dbReference>
<dbReference type="PROSITE" id="PS51662">
    <property type="entry name" value="BP_PHYTASE"/>
    <property type="match status" value="1"/>
</dbReference>
<feature type="region of interest" description="Disordered" evidence="1">
    <location>
        <begin position="79"/>
        <end position="99"/>
    </location>
</feature>
<feature type="compositionally biased region" description="Gly residues" evidence="1">
    <location>
        <begin position="10"/>
        <end position="19"/>
    </location>
</feature>
<dbReference type="EMBL" id="VDMP01000019">
    <property type="protein sequence ID" value="TNM43289.1"/>
    <property type="molecule type" value="Genomic_DNA"/>
</dbReference>